<organismHost>
    <name type="scientific">Acanthamoeba polyphaga</name>
    <name type="common">Amoeba</name>
    <dbReference type="NCBI Taxonomy" id="5757"/>
</organismHost>
<evidence type="ECO:0000313" key="2">
    <source>
        <dbReference type="EMBL" id="AKI79490.1"/>
    </source>
</evidence>
<dbReference type="OrthoDB" id="3993at10239"/>
<evidence type="ECO:0000313" key="3">
    <source>
        <dbReference type="EMBL" id="AKI81381.1"/>
    </source>
</evidence>
<reference evidence="1 4" key="1">
    <citation type="journal article" date="2011" name="Virol. J.">
        <title>Breaking the 1000-gene barrier for Mimivirus using ultra-deep genome and transcriptome sequencing.</title>
        <authorList>
            <person name="Legendre M."/>
            <person name="Santini S."/>
            <person name="Rico A."/>
            <person name="Abergel C."/>
            <person name="Claverie J.M."/>
        </authorList>
    </citation>
    <scope>NUCLEOTIDE SEQUENCE [LARGE SCALE GENOMIC DNA]</scope>
</reference>
<evidence type="ECO:0000313" key="6">
    <source>
        <dbReference type="Proteomes" id="UP000274448"/>
    </source>
</evidence>
<dbReference type="Proteomes" id="UP000201519">
    <property type="component" value="Segment"/>
</dbReference>
<dbReference type="Proteomes" id="UP000241474">
    <property type="component" value="Segment"/>
</dbReference>
<keyword evidence="4" id="KW-1185">Reference proteome</keyword>
<dbReference type="GeneID" id="9925357"/>
<dbReference type="EMBL" id="HQ336222">
    <property type="protein sequence ID" value="ADO18801.1"/>
    <property type="molecule type" value="Genomic_DNA"/>
</dbReference>
<accession>A0A0G2Y1C6</accession>
<dbReference type="RefSeq" id="YP_003987232.1">
    <property type="nucleotide sequence ID" value="NC_014649.1"/>
</dbReference>
<protein>
    <submittedName>
        <fullName evidence="1">Uncharacterized protein</fullName>
    </submittedName>
</protein>
<evidence type="ECO:0000313" key="1">
    <source>
        <dbReference type="EMBL" id="ADO18801.1"/>
    </source>
</evidence>
<dbReference type="EMBL" id="KM982403">
    <property type="protein sequence ID" value="AKI81381.1"/>
    <property type="molecule type" value="Genomic_DNA"/>
</dbReference>
<name>A0A0G2Y1C6_MIMIV</name>
<evidence type="ECO:0000313" key="4">
    <source>
        <dbReference type="Proteomes" id="UP000201519"/>
    </source>
</evidence>
<dbReference type="KEGG" id="vg:9925357"/>
<evidence type="ECO:0000313" key="5">
    <source>
        <dbReference type="Proteomes" id="UP000241474"/>
    </source>
</evidence>
<reference evidence="5 6" key="2">
    <citation type="submission" date="2014-10" db="EMBL/GenBank/DDBJ databases">
        <title>Pan-genome analysis of Brazilian lineage A amoebal mimiviruses.</title>
        <authorList>
            <person name="Assis F.L."/>
            <person name="Abrahao J.S."/>
            <person name="Kroon E.G."/>
            <person name="Dornas F.P."/>
            <person name="Andrade K.R."/>
            <person name="Borato P.V.M."/>
            <person name="Pilotto M.R."/>
            <person name="Benamar S."/>
            <person name="LaScola B."/>
            <person name="Colson P."/>
        </authorList>
    </citation>
    <scope>NUCLEOTIDE SEQUENCE [LARGE SCALE GENOMIC DNA]</scope>
    <source>
        <strain evidence="3 6">Amazonia</strain>
        <strain evidence="2 5">Oyster</strain>
    </source>
</reference>
<gene>
    <name evidence="1" type="primary">R704</name>
</gene>
<dbReference type="EMBL" id="KM982401">
    <property type="protein sequence ID" value="AKI79490.1"/>
    <property type="molecule type" value="Genomic_DNA"/>
</dbReference>
<sequence>MLNSSTNNTSSPIINSIETTDIEEKYRKYYVPNDLYWGIGIENESYFMLDKTIERTGEYIKKNRRRERYSVDYNTSYDQEKLTNYLNKLFGDRDLFNIPQYVNSHTLSKTDTQGEHRTLYVIGQKNNPKYSGKSLHELFLETNNLYQLDFNHKYVFDGDTIEFITQNFYKTTVNDCVNELIMYKNKFVNDMNILMKKNNLPLLSFPKINFGLVHFRTNPNNIGIFNNGTYHINLTMPTKLNSQGEIADPILFEKRHKNAIELIKWIEPLIIALYGSPDVFSVEDNQKYSKGSLRLTASRYVSIGTYDTNIMKKGKQLNDLKDSMYLYLYDKSWYNKIYQQTDYKQCDHIGYDINYAKHLNLGIEFRILDYFPEEVLGELIKFIVLILDHSFETKIDLQSVECKEWHDFVCDALINGNTVIVPKELGLIMNQFIGFPLIKHNMSIKKYMKKLSKFLHKKYANSLCSRNMSPNMQVPKIYNINKYMWENNFLQYIPINNKNHLKVLKLYHIYSDLKSDKITFDPENNYHSILVNSDLLQESELDLDTFYEKLLKISNSKIPINKYIL</sequence>
<dbReference type="Proteomes" id="UP000274448">
    <property type="component" value="Segment"/>
</dbReference>
<accession>E3VZW2</accession>
<organism evidence="1 4">
    <name type="scientific">Acanthamoeba polyphaga mimivirus</name>
    <name type="common">APMV</name>
    <dbReference type="NCBI Taxonomy" id="212035"/>
    <lineage>
        <taxon>Viruses</taxon>
        <taxon>Varidnaviria</taxon>
        <taxon>Bamfordvirae</taxon>
        <taxon>Nucleocytoviricota</taxon>
        <taxon>Megaviricetes</taxon>
        <taxon>Imitervirales</taxon>
        <taxon>Mimiviridae</taxon>
        <taxon>Megamimivirinae</taxon>
        <taxon>Mimivirus</taxon>
        <taxon>Mimivirus bradfordmassiliense</taxon>
    </lineage>
</organism>
<proteinExistence type="predicted"/>